<evidence type="ECO:0000313" key="3">
    <source>
        <dbReference type="Proteomes" id="UP001458880"/>
    </source>
</evidence>
<reference evidence="2 3" key="1">
    <citation type="journal article" date="2024" name="BMC Genomics">
        <title>De novo assembly and annotation of Popillia japonica's genome with initial clues to its potential as an invasive pest.</title>
        <authorList>
            <person name="Cucini C."/>
            <person name="Boschi S."/>
            <person name="Funari R."/>
            <person name="Cardaioli E."/>
            <person name="Iannotti N."/>
            <person name="Marturano G."/>
            <person name="Paoli F."/>
            <person name="Bruttini M."/>
            <person name="Carapelli A."/>
            <person name="Frati F."/>
            <person name="Nardi F."/>
        </authorList>
    </citation>
    <scope>NUCLEOTIDE SEQUENCE [LARGE SCALE GENOMIC DNA]</scope>
    <source>
        <strain evidence="2">DMR45628</strain>
    </source>
</reference>
<evidence type="ECO:0000256" key="1">
    <source>
        <dbReference type="SAM" id="MobiDB-lite"/>
    </source>
</evidence>
<protein>
    <recommendedName>
        <fullName evidence="4">COX assembly mitochondrial protein</fullName>
    </recommendedName>
</protein>
<feature type="compositionally biased region" description="Basic and acidic residues" evidence="1">
    <location>
        <begin position="55"/>
        <end position="69"/>
    </location>
</feature>
<feature type="region of interest" description="Disordered" evidence="1">
    <location>
        <begin position="47"/>
        <end position="69"/>
    </location>
</feature>
<proteinExistence type="predicted"/>
<dbReference type="EMBL" id="JASPKY010000347">
    <property type="protein sequence ID" value="KAK9704556.1"/>
    <property type="molecule type" value="Genomic_DNA"/>
</dbReference>
<dbReference type="Proteomes" id="UP001458880">
    <property type="component" value="Unassembled WGS sequence"/>
</dbReference>
<dbReference type="AlphaFoldDB" id="A0AAW1JJH4"/>
<evidence type="ECO:0000313" key="2">
    <source>
        <dbReference type="EMBL" id="KAK9704556.1"/>
    </source>
</evidence>
<gene>
    <name evidence="2" type="ORF">QE152_g27789</name>
</gene>
<comment type="caution">
    <text evidence="2">The sequence shown here is derived from an EMBL/GenBank/DDBJ whole genome shotgun (WGS) entry which is preliminary data.</text>
</comment>
<keyword evidence="3" id="KW-1185">Reference proteome</keyword>
<sequence length="69" mass="8296">MEGTCQDKKSSKEIENVAYKEPQKFKKECGKEYLKKMLTEYNEISKKKERKARQQRHEKTINILTTKKD</sequence>
<organism evidence="2 3">
    <name type="scientific">Popillia japonica</name>
    <name type="common">Japanese beetle</name>
    <dbReference type="NCBI Taxonomy" id="7064"/>
    <lineage>
        <taxon>Eukaryota</taxon>
        <taxon>Metazoa</taxon>
        <taxon>Ecdysozoa</taxon>
        <taxon>Arthropoda</taxon>
        <taxon>Hexapoda</taxon>
        <taxon>Insecta</taxon>
        <taxon>Pterygota</taxon>
        <taxon>Neoptera</taxon>
        <taxon>Endopterygota</taxon>
        <taxon>Coleoptera</taxon>
        <taxon>Polyphaga</taxon>
        <taxon>Scarabaeiformia</taxon>
        <taxon>Scarabaeidae</taxon>
        <taxon>Rutelinae</taxon>
        <taxon>Popillia</taxon>
    </lineage>
</organism>
<accession>A0AAW1JJH4</accession>
<evidence type="ECO:0008006" key="4">
    <source>
        <dbReference type="Google" id="ProtNLM"/>
    </source>
</evidence>
<name>A0AAW1JJH4_POPJA</name>